<organism evidence="2 3">
    <name type="scientific">Nicator chloris</name>
    <dbReference type="NCBI Taxonomy" id="237433"/>
    <lineage>
        <taxon>Eukaryota</taxon>
        <taxon>Metazoa</taxon>
        <taxon>Chordata</taxon>
        <taxon>Craniata</taxon>
        <taxon>Vertebrata</taxon>
        <taxon>Euteleostomi</taxon>
        <taxon>Archelosauria</taxon>
        <taxon>Archosauria</taxon>
        <taxon>Dinosauria</taxon>
        <taxon>Saurischia</taxon>
        <taxon>Theropoda</taxon>
        <taxon>Coelurosauria</taxon>
        <taxon>Aves</taxon>
        <taxon>Neognathae</taxon>
        <taxon>Neoaves</taxon>
        <taxon>Telluraves</taxon>
        <taxon>Australaves</taxon>
        <taxon>Passeriformes</taxon>
        <taxon>Sylvioidea</taxon>
        <taxon>Pycnonotidae</taxon>
        <taxon>Nicator</taxon>
    </lineage>
</organism>
<evidence type="ECO:0000259" key="1">
    <source>
        <dbReference type="Pfam" id="PF14779"/>
    </source>
</evidence>
<sequence>PVTPQTVVTCLGALPRGGPEGTPECPVVGTEAGDVLVLDPEAFTVICKVGPPGAP</sequence>
<feature type="domain" description="Bardet-Biedl syndrome 1 N-terminal" evidence="1">
    <location>
        <begin position="1"/>
        <end position="54"/>
    </location>
</feature>
<protein>
    <submittedName>
        <fullName evidence="2">BBS1 protein</fullName>
    </submittedName>
</protein>
<dbReference type="Proteomes" id="UP000653383">
    <property type="component" value="Unassembled WGS sequence"/>
</dbReference>
<accession>A0A852I998</accession>
<gene>
    <name evidence="2" type="primary">Bbs1</name>
    <name evidence="2" type="ORF">NICCHL_R14859</name>
</gene>
<name>A0A852I998_9PASS</name>
<proteinExistence type="predicted"/>
<reference evidence="2" key="1">
    <citation type="submission" date="2020-02" db="EMBL/GenBank/DDBJ databases">
        <title>Bird 10,000 Genomes (B10K) Project - Family phase.</title>
        <authorList>
            <person name="Zhang G."/>
        </authorList>
    </citation>
    <scope>NUCLEOTIDE SEQUENCE</scope>
    <source>
        <strain evidence="2">B10K-DU-002-40</strain>
        <tissue evidence="2">Muscle</tissue>
    </source>
</reference>
<dbReference type="OrthoDB" id="10259809at2759"/>
<dbReference type="InterPro" id="IPR032728">
    <property type="entry name" value="BBS1_N"/>
</dbReference>
<evidence type="ECO:0000313" key="3">
    <source>
        <dbReference type="Proteomes" id="UP000653383"/>
    </source>
</evidence>
<comment type="caution">
    <text evidence="2">The sequence shown here is derived from an EMBL/GenBank/DDBJ whole genome shotgun (WGS) entry which is preliminary data.</text>
</comment>
<dbReference type="AlphaFoldDB" id="A0A852I998"/>
<keyword evidence="3" id="KW-1185">Reference proteome</keyword>
<evidence type="ECO:0000313" key="2">
    <source>
        <dbReference type="EMBL" id="NXX37524.1"/>
    </source>
</evidence>
<dbReference type="Pfam" id="PF14779">
    <property type="entry name" value="BBS1"/>
    <property type="match status" value="1"/>
</dbReference>
<feature type="non-terminal residue" evidence="2">
    <location>
        <position position="1"/>
    </location>
</feature>
<feature type="non-terminal residue" evidence="2">
    <location>
        <position position="55"/>
    </location>
</feature>
<dbReference type="EMBL" id="WAAE01070922">
    <property type="protein sequence ID" value="NXX37524.1"/>
    <property type="molecule type" value="Genomic_DNA"/>
</dbReference>